<feature type="transmembrane region" description="Helical" evidence="1">
    <location>
        <begin position="28"/>
        <end position="46"/>
    </location>
</feature>
<evidence type="ECO:0000313" key="2">
    <source>
        <dbReference type="EMBL" id="HGZ43307.1"/>
    </source>
</evidence>
<protein>
    <submittedName>
        <fullName evidence="2">Uncharacterized protein</fullName>
    </submittedName>
</protein>
<keyword evidence="1" id="KW-0812">Transmembrane</keyword>
<evidence type="ECO:0000256" key="1">
    <source>
        <dbReference type="SAM" id="Phobius"/>
    </source>
</evidence>
<proteinExistence type="predicted"/>
<reference evidence="2" key="1">
    <citation type="journal article" date="2020" name="mSystems">
        <title>Genome- and Community-Level Interaction Insights into Carbon Utilization and Element Cycling Functions of Hydrothermarchaeota in Hydrothermal Sediment.</title>
        <authorList>
            <person name="Zhou Z."/>
            <person name="Liu Y."/>
            <person name="Xu W."/>
            <person name="Pan J."/>
            <person name="Luo Z.H."/>
            <person name="Li M."/>
        </authorList>
    </citation>
    <scope>NUCLEOTIDE SEQUENCE [LARGE SCALE GENOMIC DNA]</scope>
    <source>
        <strain evidence="2">SpSt-381</strain>
    </source>
</reference>
<gene>
    <name evidence="2" type="ORF">ENR23_07780</name>
</gene>
<dbReference type="AlphaFoldDB" id="A0A832I1I5"/>
<feature type="transmembrane region" description="Helical" evidence="1">
    <location>
        <begin position="80"/>
        <end position="101"/>
    </location>
</feature>
<accession>A0A832I1I5</accession>
<comment type="caution">
    <text evidence="2">The sequence shown here is derived from an EMBL/GenBank/DDBJ whole genome shotgun (WGS) entry which is preliminary data.</text>
</comment>
<keyword evidence="1" id="KW-1133">Transmembrane helix</keyword>
<organism evidence="2">
    <name type="scientific">Eiseniibacteriota bacterium</name>
    <dbReference type="NCBI Taxonomy" id="2212470"/>
    <lineage>
        <taxon>Bacteria</taxon>
        <taxon>Candidatus Eiseniibacteriota</taxon>
    </lineage>
</organism>
<dbReference type="EMBL" id="DSQF01000017">
    <property type="protein sequence ID" value="HGZ43307.1"/>
    <property type="molecule type" value="Genomic_DNA"/>
</dbReference>
<name>A0A832I1I5_UNCEI</name>
<sequence length="119" mass="12415">MRAVLLLLPAALSALILGAHFLRRGHLPATAACLALLALLPLRRPWAARVAQAALALGAIEWLATLAGLVSARRAAGEPWARMAVILGAVATLALAGALLFETRALRRRFGRAADGPRG</sequence>
<keyword evidence="1" id="KW-0472">Membrane</keyword>
<feature type="transmembrane region" description="Helical" evidence="1">
    <location>
        <begin position="53"/>
        <end position="74"/>
    </location>
</feature>